<dbReference type="SUPFAM" id="SSF51182">
    <property type="entry name" value="RmlC-like cupins"/>
    <property type="match status" value="1"/>
</dbReference>
<dbReference type="Pfam" id="PF20511">
    <property type="entry name" value="PMI_typeI_cat"/>
    <property type="match status" value="1"/>
</dbReference>
<dbReference type="AlphaFoldDB" id="D6PE48"/>
<dbReference type="Gene3D" id="2.60.120.10">
    <property type="entry name" value="Jelly Rolls"/>
    <property type="match status" value="1"/>
</dbReference>
<dbReference type="GO" id="GO:0004476">
    <property type="term" value="F:mannose-6-phosphate isomerase activity"/>
    <property type="evidence" value="ECO:0007669"/>
    <property type="project" value="InterPro"/>
</dbReference>
<dbReference type="PANTHER" id="PTHR42742">
    <property type="entry name" value="TRANSCRIPTIONAL REPRESSOR MPRA"/>
    <property type="match status" value="1"/>
</dbReference>
<feature type="domain" description="Phosphomannose isomerase type I catalytic" evidence="3">
    <location>
        <begin position="1"/>
        <end position="102"/>
    </location>
</feature>
<dbReference type="InterPro" id="IPR046457">
    <property type="entry name" value="PMI_typeI_cat"/>
</dbReference>
<dbReference type="InterPro" id="IPR014710">
    <property type="entry name" value="RmlC-like_jellyroll"/>
</dbReference>
<keyword evidence="2" id="KW-0862">Zinc</keyword>
<sequence>MLRFEPQYHLKPWGGRRMAQHFSRTLPEGQVGESWELVELPGHENVVAEGPKKGEKLGDLWRSGALGGSANGPFPFFLKWLDTHERMSVQVHPDEEFCQNTRLGSPKTEAWYIAHAEHKSKFLAGNYPGLDATTLKQAVERGSLEKWMYEAAPRPGDMYLIQAGTIHAMGAGFLALEVQEPSETTFRVHDWNRVNEAGESRELHLDEAAACIRYNRFDLPQPERAKVTGPCFVMETVQMGVAFPKDGLRVVIADKKPVKLIGDSGEEHLKFGDVVVIEPSDGIVALASGSCVLLTEPK</sequence>
<dbReference type="EMBL" id="GU943009">
    <property type="protein sequence ID" value="ADD93999.1"/>
    <property type="molecule type" value="Genomic_DNA"/>
</dbReference>
<keyword evidence="4" id="KW-0413">Isomerase</keyword>
<evidence type="ECO:0000259" key="3">
    <source>
        <dbReference type="Pfam" id="PF20511"/>
    </source>
</evidence>
<evidence type="ECO:0000256" key="1">
    <source>
        <dbReference type="ARBA" id="ARBA00022723"/>
    </source>
</evidence>
<dbReference type="InterPro" id="IPR051804">
    <property type="entry name" value="Carb_Metab_Reg_Kinase/Isom"/>
</dbReference>
<dbReference type="InterPro" id="IPR011051">
    <property type="entry name" value="RmlC_Cupin_sf"/>
</dbReference>
<evidence type="ECO:0000313" key="4">
    <source>
        <dbReference type="EMBL" id="ADD93999.1"/>
    </source>
</evidence>
<dbReference type="GO" id="GO:0008270">
    <property type="term" value="F:zinc ion binding"/>
    <property type="evidence" value="ECO:0007669"/>
    <property type="project" value="InterPro"/>
</dbReference>
<name>D6PE48_9BACT</name>
<accession>D6PE48</accession>
<dbReference type="CDD" id="cd07010">
    <property type="entry name" value="cupin_PMI_type_I_N_bac"/>
    <property type="match status" value="1"/>
</dbReference>
<reference evidence="4" key="1">
    <citation type="journal article" date="2010" name="ISME J.">
        <title>Metagenome of the Mediterranean deep chlorophyll maximum studied by direct and fosmid library 454 pyrosequencing.</title>
        <authorList>
            <person name="Ghai R."/>
            <person name="Martin-Cuadrado A.B."/>
            <person name="Molto A.G."/>
            <person name="Heredia I.G."/>
            <person name="Cabrera R."/>
            <person name="Martin J."/>
            <person name="Verdu M."/>
            <person name="Deschamps P."/>
            <person name="Moreira D."/>
            <person name="Lopez-Garcia P."/>
            <person name="Mira A."/>
            <person name="Rodriguez-Valera F."/>
        </authorList>
    </citation>
    <scope>NUCLEOTIDE SEQUENCE</scope>
</reference>
<protein>
    <submittedName>
        <fullName evidence="4">Mannose 6 phosphate isomerase type I</fullName>
    </submittedName>
</protein>
<dbReference type="PANTHER" id="PTHR42742:SF3">
    <property type="entry name" value="FRUCTOKINASE"/>
    <property type="match status" value="1"/>
</dbReference>
<organism evidence="4">
    <name type="scientific">uncultured marine bacterium MedDCM-OCT-S11-C310</name>
    <dbReference type="NCBI Taxonomy" id="743080"/>
    <lineage>
        <taxon>Bacteria</taxon>
        <taxon>environmental samples</taxon>
    </lineage>
</organism>
<evidence type="ECO:0000256" key="2">
    <source>
        <dbReference type="ARBA" id="ARBA00022833"/>
    </source>
</evidence>
<proteinExistence type="predicted"/>
<keyword evidence="1" id="KW-0479">Metal-binding</keyword>